<dbReference type="EMBL" id="BGZK01001271">
    <property type="protein sequence ID" value="GBP76002.1"/>
    <property type="molecule type" value="Genomic_DNA"/>
</dbReference>
<keyword evidence="2" id="KW-1185">Reference proteome</keyword>
<dbReference type="Proteomes" id="UP000299102">
    <property type="component" value="Unassembled WGS sequence"/>
</dbReference>
<organism evidence="1 2">
    <name type="scientific">Eumeta variegata</name>
    <name type="common">Bagworm moth</name>
    <name type="synonym">Eumeta japonica</name>
    <dbReference type="NCBI Taxonomy" id="151549"/>
    <lineage>
        <taxon>Eukaryota</taxon>
        <taxon>Metazoa</taxon>
        <taxon>Ecdysozoa</taxon>
        <taxon>Arthropoda</taxon>
        <taxon>Hexapoda</taxon>
        <taxon>Insecta</taxon>
        <taxon>Pterygota</taxon>
        <taxon>Neoptera</taxon>
        <taxon>Endopterygota</taxon>
        <taxon>Lepidoptera</taxon>
        <taxon>Glossata</taxon>
        <taxon>Ditrysia</taxon>
        <taxon>Tineoidea</taxon>
        <taxon>Psychidae</taxon>
        <taxon>Oiketicinae</taxon>
        <taxon>Eumeta</taxon>
    </lineage>
</organism>
<proteinExistence type="predicted"/>
<gene>
    <name evidence="1" type="ORF">EVAR_55909_1</name>
</gene>
<accession>A0A4C1YM83</accession>
<evidence type="ECO:0000313" key="1">
    <source>
        <dbReference type="EMBL" id="GBP76002.1"/>
    </source>
</evidence>
<dbReference type="AlphaFoldDB" id="A0A4C1YM83"/>
<sequence length="78" mass="8928">MERVNRNPLIESLIEEKELKADWEVKSRARTGSEIENGIEIETGKDSAETKNVTRFEFKNSTGTKIESETEIDIDNKV</sequence>
<evidence type="ECO:0000313" key="2">
    <source>
        <dbReference type="Proteomes" id="UP000299102"/>
    </source>
</evidence>
<comment type="caution">
    <text evidence="1">The sequence shown here is derived from an EMBL/GenBank/DDBJ whole genome shotgun (WGS) entry which is preliminary data.</text>
</comment>
<reference evidence="1 2" key="1">
    <citation type="journal article" date="2019" name="Commun. Biol.">
        <title>The bagworm genome reveals a unique fibroin gene that provides high tensile strength.</title>
        <authorList>
            <person name="Kono N."/>
            <person name="Nakamura H."/>
            <person name="Ohtoshi R."/>
            <person name="Tomita M."/>
            <person name="Numata K."/>
            <person name="Arakawa K."/>
        </authorList>
    </citation>
    <scope>NUCLEOTIDE SEQUENCE [LARGE SCALE GENOMIC DNA]</scope>
</reference>
<protein>
    <submittedName>
        <fullName evidence="1">Uncharacterized protein</fullName>
    </submittedName>
</protein>
<name>A0A4C1YM83_EUMVA</name>